<dbReference type="InterPro" id="IPR041698">
    <property type="entry name" value="Methyltransf_25"/>
</dbReference>
<feature type="domain" description="Methyltransferase" evidence="3">
    <location>
        <begin position="47"/>
        <end position="142"/>
    </location>
</feature>
<keyword evidence="1 4" id="KW-0489">Methyltransferase</keyword>
<dbReference type="CDD" id="cd02440">
    <property type="entry name" value="AdoMet_MTases"/>
    <property type="match status" value="1"/>
</dbReference>
<dbReference type="InterPro" id="IPR029063">
    <property type="entry name" value="SAM-dependent_MTases_sf"/>
</dbReference>
<keyword evidence="2" id="KW-0808">Transferase</keyword>
<sequence length="251" mass="27375">MPDQMSPADQFSALAPEYDRTQELPFVRYLETPGVLPAVGDVTGCSVLDVGCGSGLYTRLLKRSGARRVVGLDRSAGMVDHARAVERDAPLGVEYVLRDAADTAGLGPFDLVFGAYVLPYARTFDQLRAMCAGLADALVPGGRLVTLVANEDFSDEPGWYAPYGLGLRSRDGRGDGAPLVLTVADGDESFSVEAYHWREETYARALREAGFSAPEWSDLRPSEEGLRLFGEDHWRAYLTRPHARIVSCTKV</sequence>
<dbReference type="Gene3D" id="3.40.50.150">
    <property type="entry name" value="Vaccinia Virus protein VP39"/>
    <property type="match status" value="1"/>
</dbReference>
<dbReference type="Proteomes" id="UP001527866">
    <property type="component" value="Unassembled WGS sequence"/>
</dbReference>
<name>A0ABT4UB70_9ACTN</name>
<accession>A0ABT4UB70</accession>
<dbReference type="GO" id="GO:0008168">
    <property type="term" value="F:methyltransferase activity"/>
    <property type="evidence" value="ECO:0007669"/>
    <property type="project" value="UniProtKB-KW"/>
</dbReference>
<evidence type="ECO:0000313" key="5">
    <source>
        <dbReference type="Proteomes" id="UP001527866"/>
    </source>
</evidence>
<evidence type="ECO:0000256" key="1">
    <source>
        <dbReference type="ARBA" id="ARBA00022603"/>
    </source>
</evidence>
<dbReference type="GO" id="GO:0032259">
    <property type="term" value="P:methylation"/>
    <property type="evidence" value="ECO:0007669"/>
    <property type="project" value="UniProtKB-KW"/>
</dbReference>
<evidence type="ECO:0000259" key="3">
    <source>
        <dbReference type="Pfam" id="PF13649"/>
    </source>
</evidence>
<dbReference type="EMBL" id="JAQFWQ010000110">
    <property type="protein sequence ID" value="MDA2814233.1"/>
    <property type="molecule type" value="Genomic_DNA"/>
</dbReference>
<dbReference type="Pfam" id="PF13649">
    <property type="entry name" value="Methyltransf_25"/>
    <property type="match status" value="1"/>
</dbReference>
<dbReference type="RefSeq" id="WP_270689549.1">
    <property type="nucleotide sequence ID" value="NZ_JAQFWQ010000110.1"/>
</dbReference>
<dbReference type="PANTHER" id="PTHR43861:SF1">
    <property type="entry name" value="TRANS-ACONITATE 2-METHYLTRANSFERASE"/>
    <property type="match status" value="1"/>
</dbReference>
<evidence type="ECO:0000256" key="2">
    <source>
        <dbReference type="ARBA" id="ARBA00022679"/>
    </source>
</evidence>
<protein>
    <submittedName>
        <fullName evidence="4">Methyltransferase domain-containing protein</fullName>
    </submittedName>
</protein>
<keyword evidence="5" id="KW-1185">Reference proteome</keyword>
<gene>
    <name evidence="4" type="ORF">O4J56_26530</name>
</gene>
<dbReference type="PANTHER" id="PTHR43861">
    <property type="entry name" value="TRANS-ACONITATE 2-METHYLTRANSFERASE-RELATED"/>
    <property type="match status" value="1"/>
</dbReference>
<proteinExistence type="predicted"/>
<organism evidence="4 5">
    <name type="scientific">Nocardiopsis endophytica</name>
    <dbReference type="NCBI Taxonomy" id="3018445"/>
    <lineage>
        <taxon>Bacteria</taxon>
        <taxon>Bacillati</taxon>
        <taxon>Actinomycetota</taxon>
        <taxon>Actinomycetes</taxon>
        <taxon>Streptosporangiales</taxon>
        <taxon>Nocardiopsidaceae</taxon>
        <taxon>Nocardiopsis</taxon>
    </lineage>
</organism>
<evidence type="ECO:0000313" key="4">
    <source>
        <dbReference type="EMBL" id="MDA2814233.1"/>
    </source>
</evidence>
<dbReference type="SUPFAM" id="SSF53335">
    <property type="entry name" value="S-adenosyl-L-methionine-dependent methyltransferases"/>
    <property type="match status" value="1"/>
</dbReference>
<reference evidence="4 5" key="1">
    <citation type="submission" date="2023-01" db="EMBL/GenBank/DDBJ databases">
        <title>Draft genome sequence of Nocardiopsis sp. RSe5-2 isolated from halophytes.</title>
        <authorList>
            <person name="Duangmal K."/>
            <person name="Chantavorakit T."/>
        </authorList>
    </citation>
    <scope>NUCLEOTIDE SEQUENCE [LARGE SCALE GENOMIC DNA]</scope>
    <source>
        <strain evidence="4 5">RSe5-2</strain>
    </source>
</reference>
<comment type="caution">
    <text evidence="4">The sequence shown here is derived from an EMBL/GenBank/DDBJ whole genome shotgun (WGS) entry which is preliminary data.</text>
</comment>